<dbReference type="Proteomes" id="UP000593890">
    <property type="component" value="Chromosome"/>
</dbReference>
<dbReference type="SUPFAM" id="SSF49367">
    <property type="entry name" value="Superoxide reductase-like"/>
    <property type="match status" value="1"/>
</dbReference>
<protein>
    <submittedName>
        <fullName evidence="3">XRE family transcriptional regulator</fullName>
    </submittedName>
</protein>
<dbReference type="CDD" id="cd00093">
    <property type="entry name" value="HTH_XRE"/>
    <property type="match status" value="1"/>
</dbReference>
<organism evidence="3 4">
    <name type="scientific">Solibaculum mannosilyticum</name>
    <dbReference type="NCBI Taxonomy" id="2780922"/>
    <lineage>
        <taxon>Bacteria</taxon>
        <taxon>Bacillati</taxon>
        <taxon>Bacillota</taxon>
        <taxon>Clostridia</taxon>
        <taxon>Eubacteriales</taxon>
        <taxon>Oscillospiraceae</taxon>
        <taxon>Solibaculum</taxon>
    </lineage>
</organism>
<dbReference type="InterPro" id="IPR001387">
    <property type="entry name" value="Cro/C1-type_HTH"/>
</dbReference>
<sequence length="193" mass="21734">MPYITGKTIRELREKNGLTQKQLADQLCVSDKTVSKWETERGLPDLSIVTDLASALNVSVVELLTGEYINNQNRAGNMNKISFFVCPICGNVIQAVGKGAFSCCGVLLPALETEDDDQSHMIQVQSIDGEYYVYIDHDMTKKHSISFVAYVTSNHVEMIKLYPEQNAEVRFTKRGRGTIYAYCNKHGLYRVRV</sequence>
<evidence type="ECO:0000313" key="3">
    <source>
        <dbReference type="EMBL" id="BCI60772.1"/>
    </source>
</evidence>
<dbReference type="Gene3D" id="2.60.40.730">
    <property type="entry name" value="SOR catalytic domain"/>
    <property type="match status" value="1"/>
</dbReference>
<dbReference type="InterPro" id="IPR010982">
    <property type="entry name" value="Lambda_DNA-bd_dom_sf"/>
</dbReference>
<dbReference type="KEGG" id="sman:C12CBH8_14110"/>
<dbReference type="EMBL" id="AP023321">
    <property type="protein sequence ID" value="BCI60772.1"/>
    <property type="molecule type" value="Genomic_DNA"/>
</dbReference>
<dbReference type="Gene3D" id="1.10.260.40">
    <property type="entry name" value="lambda repressor-like DNA-binding domains"/>
    <property type="match status" value="1"/>
</dbReference>
<dbReference type="InterPro" id="IPR002742">
    <property type="entry name" value="Desulfoferrodoxin_Fe-bd_dom"/>
</dbReference>
<dbReference type="GO" id="GO:0005506">
    <property type="term" value="F:iron ion binding"/>
    <property type="evidence" value="ECO:0007669"/>
    <property type="project" value="InterPro"/>
</dbReference>
<dbReference type="SUPFAM" id="SSF47413">
    <property type="entry name" value="lambda repressor-like DNA-binding domains"/>
    <property type="match status" value="1"/>
</dbReference>
<dbReference type="InterPro" id="IPR036073">
    <property type="entry name" value="Desulfoferrodoxin_Fe-bd_dom_sf"/>
</dbReference>
<name>A0A7I8D4R4_9FIRM</name>
<evidence type="ECO:0000256" key="1">
    <source>
        <dbReference type="ARBA" id="ARBA00023125"/>
    </source>
</evidence>
<dbReference type="RefSeq" id="WP_099322228.1">
    <property type="nucleotide sequence ID" value="NZ_AP023321.1"/>
</dbReference>
<dbReference type="PROSITE" id="PS50943">
    <property type="entry name" value="HTH_CROC1"/>
    <property type="match status" value="1"/>
</dbReference>
<evidence type="ECO:0000259" key="2">
    <source>
        <dbReference type="PROSITE" id="PS50943"/>
    </source>
</evidence>
<dbReference type="Pfam" id="PF01381">
    <property type="entry name" value="HTH_3"/>
    <property type="match status" value="1"/>
</dbReference>
<dbReference type="Pfam" id="PF01880">
    <property type="entry name" value="Desulfoferrodox"/>
    <property type="match status" value="1"/>
</dbReference>
<dbReference type="PANTHER" id="PTHR46558:SF13">
    <property type="entry name" value="HTH-TYPE TRANSCRIPTIONAL REGULATOR IMMR"/>
    <property type="match status" value="1"/>
</dbReference>
<accession>A0A7I8D4R4</accession>
<dbReference type="SMART" id="SM00530">
    <property type="entry name" value="HTH_XRE"/>
    <property type="match status" value="1"/>
</dbReference>
<gene>
    <name evidence="3" type="ORF">C12CBH8_14110</name>
</gene>
<dbReference type="GO" id="GO:0003677">
    <property type="term" value="F:DNA binding"/>
    <property type="evidence" value="ECO:0007669"/>
    <property type="project" value="UniProtKB-KW"/>
</dbReference>
<evidence type="ECO:0000313" key="4">
    <source>
        <dbReference type="Proteomes" id="UP000593890"/>
    </source>
</evidence>
<feature type="domain" description="HTH cro/C1-type" evidence="2">
    <location>
        <begin position="9"/>
        <end position="63"/>
    </location>
</feature>
<proteinExistence type="predicted"/>
<keyword evidence="4" id="KW-1185">Reference proteome</keyword>
<dbReference type="GO" id="GO:0016491">
    <property type="term" value="F:oxidoreductase activity"/>
    <property type="evidence" value="ECO:0007669"/>
    <property type="project" value="InterPro"/>
</dbReference>
<dbReference type="PANTHER" id="PTHR46558">
    <property type="entry name" value="TRACRIPTIONAL REGULATORY PROTEIN-RELATED-RELATED"/>
    <property type="match status" value="1"/>
</dbReference>
<keyword evidence="1" id="KW-0238">DNA-binding</keyword>
<reference evidence="4" key="1">
    <citation type="submission" date="2020-07" db="EMBL/GenBank/DDBJ databases">
        <title>Complete genome sequencing of Clostridia bacterium strain 12CBH8.</title>
        <authorList>
            <person name="Sakamoto M."/>
            <person name="Murakami T."/>
            <person name="Mori H."/>
        </authorList>
    </citation>
    <scope>NUCLEOTIDE SEQUENCE [LARGE SCALE GENOMIC DNA]</scope>
    <source>
        <strain evidence="4">12CBH8</strain>
    </source>
</reference>
<dbReference type="AlphaFoldDB" id="A0A7I8D4R4"/>